<protein>
    <submittedName>
        <fullName evidence="6">Carbohydrate ABC transporter substrate-binding protein, CUT1 family</fullName>
    </submittedName>
</protein>
<reference evidence="6 7" key="1">
    <citation type="submission" date="2016-11" db="EMBL/GenBank/DDBJ databases">
        <authorList>
            <person name="Jaros S."/>
            <person name="Januszkiewicz K."/>
            <person name="Wedrychowicz H."/>
        </authorList>
    </citation>
    <scope>NUCLEOTIDE SEQUENCE [LARGE SCALE GENOMIC DNA]</scope>
    <source>
        <strain evidence="6 7">DSM 15929</strain>
    </source>
</reference>
<gene>
    <name evidence="6" type="ORF">SAMN02745136_04065</name>
</gene>
<dbReference type="Proteomes" id="UP000184386">
    <property type="component" value="Unassembled WGS sequence"/>
</dbReference>
<dbReference type="GO" id="GO:1901982">
    <property type="term" value="F:maltose binding"/>
    <property type="evidence" value="ECO:0007669"/>
    <property type="project" value="TreeGrafter"/>
</dbReference>
<keyword evidence="2" id="KW-0813">Transport</keyword>
<accession>A0A1M6XU70</accession>
<dbReference type="RefSeq" id="WP_073278692.1">
    <property type="nucleotide sequence ID" value="NZ_FRAC01000023.1"/>
</dbReference>
<organism evidence="6 7">
    <name type="scientific">Anaerocolumna jejuensis DSM 15929</name>
    <dbReference type="NCBI Taxonomy" id="1121322"/>
    <lineage>
        <taxon>Bacteria</taxon>
        <taxon>Bacillati</taxon>
        <taxon>Bacillota</taxon>
        <taxon>Clostridia</taxon>
        <taxon>Lachnospirales</taxon>
        <taxon>Lachnospiraceae</taxon>
        <taxon>Anaerocolumna</taxon>
    </lineage>
</organism>
<dbReference type="GO" id="GO:0055052">
    <property type="term" value="C:ATP-binding cassette (ABC) transporter complex, substrate-binding subunit-containing"/>
    <property type="evidence" value="ECO:0007669"/>
    <property type="project" value="TreeGrafter"/>
</dbReference>
<dbReference type="STRING" id="1121322.SAMN02745136_04065"/>
<dbReference type="GO" id="GO:0015768">
    <property type="term" value="P:maltose transport"/>
    <property type="evidence" value="ECO:0007669"/>
    <property type="project" value="TreeGrafter"/>
</dbReference>
<dbReference type="EMBL" id="FRAC01000023">
    <property type="protein sequence ID" value="SHL09413.1"/>
    <property type="molecule type" value="Genomic_DNA"/>
</dbReference>
<dbReference type="CDD" id="cd13655">
    <property type="entry name" value="PBP2_oligosaccharide_1"/>
    <property type="match status" value="1"/>
</dbReference>
<evidence type="ECO:0000313" key="7">
    <source>
        <dbReference type="Proteomes" id="UP000184386"/>
    </source>
</evidence>
<dbReference type="PANTHER" id="PTHR30061:SF50">
    <property type="entry name" value="MALTOSE_MALTODEXTRIN-BINDING PERIPLASMIC PROTEIN"/>
    <property type="match status" value="1"/>
</dbReference>
<evidence type="ECO:0000256" key="4">
    <source>
        <dbReference type="SAM" id="MobiDB-lite"/>
    </source>
</evidence>
<evidence type="ECO:0000256" key="3">
    <source>
        <dbReference type="ARBA" id="ARBA00022729"/>
    </source>
</evidence>
<dbReference type="Gene3D" id="3.40.190.10">
    <property type="entry name" value="Periplasmic binding protein-like II"/>
    <property type="match status" value="2"/>
</dbReference>
<dbReference type="GO" id="GO:0042956">
    <property type="term" value="P:maltodextrin transmembrane transport"/>
    <property type="evidence" value="ECO:0007669"/>
    <property type="project" value="TreeGrafter"/>
</dbReference>
<feature type="compositionally biased region" description="Polar residues" evidence="4">
    <location>
        <begin position="30"/>
        <end position="43"/>
    </location>
</feature>
<dbReference type="SUPFAM" id="SSF53850">
    <property type="entry name" value="Periplasmic binding protein-like II"/>
    <property type="match status" value="1"/>
</dbReference>
<evidence type="ECO:0000256" key="2">
    <source>
        <dbReference type="ARBA" id="ARBA00022448"/>
    </source>
</evidence>
<evidence type="ECO:0000256" key="5">
    <source>
        <dbReference type="SAM" id="SignalP"/>
    </source>
</evidence>
<dbReference type="InterPro" id="IPR006059">
    <property type="entry name" value="SBP"/>
</dbReference>
<dbReference type="OrthoDB" id="9764072at2"/>
<feature type="signal peptide" evidence="5">
    <location>
        <begin position="1"/>
        <end position="22"/>
    </location>
</feature>
<dbReference type="PANTHER" id="PTHR30061">
    <property type="entry name" value="MALTOSE-BINDING PERIPLASMIC PROTEIN"/>
    <property type="match status" value="1"/>
</dbReference>
<keyword evidence="7" id="KW-1185">Reference proteome</keyword>
<name>A0A1M6XU70_9FIRM</name>
<dbReference type="Pfam" id="PF13416">
    <property type="entry name" value="SBP_bac_8"/>
    <property type="match status" value="1"/>
</dbReference>
<keyword evidence="3 5" id="KW-0732">Signal</keyword>
<feature type="region of interest" description="Disordered" evidence="4">
    <location>
        <begin position="28"/>
        <end position="52"/>
    </location>
</feature>
<evidence type="ECO:0000256" key="1">
    <source>
        <dbReference type="ARBA" id="ARBA00008520"/>
    </source>
</evidence>
<evidence type="ECO:0000313" key="6">
    <source>
        <dbReference type="EMBL" id="SHL09413.1"/>
    </source>
</evidence>
<proteinExistence type="inferred from homology"/>
<dbReference type="AlphaFoldDB" id="A0A1M6XU70"/>
<feature type="chain" id="PRO_5038654022" evidence="5">
    <location>
        <begin position="23"/>
        <end position="437"/>
    </location>
</feature>
<comment type="similarity">
    <text evidence="1">Belongs to the bacterial solute-binding protein 1 family.</text>
</comment>
<sequence>MKKVSRLLALLMVTMLVISNFAACGKNEGKNTGSTGTNDSAQATKAPDETKAPAKAEDVALKVWAPENQIQPGTIDSMCKSFQALHPEWNIKFTVETQGEDTAKDEILKDVTAAGDVFFFANDQLQELKNAGAIARLGGSTEEMVKTTMTEQVVNTVTIDDAVYAIPFTHNTFFMYYDKSLLSTDDIKSLESIMAKKTSDGVYNFCFDSAGGWKLAAWYYGAGLSIYGDSATDFAAGCNWNNATGLAVTNYMIDLIKNPKCAYADDVNISELAGAHKLGAWFDGSWNYQLYKDALGDDLGLAVIPTFNPDGKDYQLKSFYGSKCIGVNAQTKYPEAAVAFAAYLGSEEMQKQRFVETAQVPTNKAVSESAEVQADPVASVLVQESNMASVLQPNSAEFTSRFWPNITGFATEIRSGDFNKKNAQEKLDTFVKTLKVE</sequence>